<feature type="compositionally biased region" description="Low complexity" evidence="6">
    <location>
        <begin position="836"/>
        <end position="863"/>
    </location>
</feature>
<name>A0A3B3SNP6_9TELE</name>
<feature type="compositionally biased region" description="Low complexity" evidence="6">
    <location>
        <begin position="784"/>
        <end position="806"/>
    </location>
</feature>
<protein>
    <recommendedName>
        <fullName evidence="4">Rho GTPase-activating protein 20</fullName>
    </recommendedName>
    <alternativeName>
        <fullName evidence="5">Rho-type GTPase-activating protein 20</fullName>
    </alternativeName>
</protein>
<dbReference type="FunFam" id="2.30.29.30:FF:000217">
    <property type="entry name" value="Rho GTPase activating protein 20"/>
    <property type="match status" value="1"/>
</dbReference>
<feature type="region of interest" description="Disordered" evidence="6">
    <location>
        <begin position="757"/>
        <end position="806"/>
    </location>
</feature>
<dbReference type="SUPFAM" id="SSF54236">
    <property type="entry name" value="Ubiquitin-like"/>
    <property type="match status" value="1"/>
</dbReference>
<sequence>METMSPQQESTGQSRSASLTGEVKVCALPENKKKMKSLTQRRQSAPSLVISKALTRTRTISREACLSPISPEACPLVQSFLGGSRLFIAHGHVQMKTGLQTQERHLFLFNDILLVTKAKSSTHFKLKAQVRVSEMWTASCMEEVCEGSTSAERSFVMGWPISNCVATFSSTEQKDRWLHLIQSQIREEKEKDEPKTVPLKIFMKDTESCAYSKTLQVSNSDSATEVIRMALQQFGISTSVRDYRLWVISCKDAAPYPLIGHEFPFSIKMSHIREPSSHVAGKEAASPAGQQGVGLLGRPPLDSQCQFILKPSHAAEGHSLMDPLSKTFKRKRSLLNWAFWKGSTTHLDGPPPSPTSPQPGMLFGLPLSAVCQGDTLPKPIMDMLDVLFHHGPYTRGIFRRSASAKACRELRDKLDSGAQDIQLEHEAIFVIAAVFKEFLRNIPGSLLCQDLYNQWVGVLDAAGEGEEERVQATQRLVQRLPVEHQLLLRHVLTVLHCVDRHSDDNQMNAFNLSVCIAPSMLWAPAPSSPEIEGGYTKKVSEVVCFLIENHAKVLRDDGTAHFREFPQKRGSSDQGSDVSSFQMNDSSYDSLENELNDDTESAFQDLRRRRDKQDNWSRDSVITLSDCDLDQPDARPDPEPDLLQLPPLAHSRKFIPAIRQPHPRPHPYGDMTGQDLLCPPGSGRRLRRSSEPNIRHPPACLPGFPQEHSPVIRKASYDAVTADTKKEEGEEEDEEVFVGHICSLNLNSQMEPENIQDVQKDRNQDRKTTQSTTGRKHKQPPPLRLDASCSSLSSPATSPSASSMSSLDSAFSQYSTDYAVFTPNESCGSSHGAQGSTSPYSPPFTSSSTPCPATSSPTPSSQFSVTVPVLPIAQPKETSDWVQHRTAHGLHPNTWLKRDSRLSLLQKDRVSQESAKEKEPSGSPSTGLHSRPAGACTGQDETNDKRDRKRSQDHGGLSKRRSSCPPTYQQAILQIQKLPFFQAKDKTPTVKEPQQLHGQASVHRLPVGSDSTGSAETCSNMAASGSDCSQPPQAVFFGQSQSCVTLCKWPTHPLSPPTAFPRRASEPSVVLSSSQEEPTHRSVPDCRLRVSAVDIHDDRAGRDEEMRFCLSPSATRAVEKYFSAHTDPEVCLSRSQEVAWAIVQGKREWQSRRCSDPKFDDFDQMLFAEESYV</sequence>
<dbReference type="GeneTree" id="ENSGT00940000154633"/>
<keyword evidence="2" id="KW-0597">Phosphoprotein</keyword>
<dbReference type="InterPro" id="IPR047888">
    <property type="entry name" value="ARHGAP20_RA"/>
</dbReference>
<feature type="region of interest" description="Disordered" evidence="6">
    <location>
        <begin position="907"/>
        <end position="966"/>
    </location>
</feature>
<proteinExistence type="predicted"/>
<dbReference type="Gene3D" id="3.10.20.90">
    <property type="entry name" value="Phosphatidylinositol 3-kinase Catalytic Subunit, Chain A, domain 1"/>
    <property type="match status" value="1"/>
</dbReference>
<dbReference type="GO" id="GO:0035023">
    <property type="term" value="P:regulation of Rho protein signal transduction"/>
    <property type="evidence" value="ECO:0007669"/>
    <property type="project" value="InterPro"/>
</dbReference>
<feature type="domain" description="Rho-GAP" evidence="8">
    <location>
        <begin position="365"/>
        <end position="554"/>
    </location>
</feature>
<keyword evidence="10" id="KW-1185">Reference proteome</keyword>
<dbReference type="CDD" id="cd13319">
    <property type="entry name" value="PH_RARhoGAP"/>
    <property type="match status" value="1"/>
</dbReference>
<feature type="compositionally biased region" description="Basic and acidic residues" evidence="6">
    <location>
        <begin position="942"/>
        <end position="953"/>
    </location>
</feature>
<dbReference type="InterPro" id="IPR000198">
    <property type="entry name" value="RhoGAP_dom"/>
</dbReference>
<dbReference type="PROSITE" id="PS50238">
    <property type="entry name" value="RHOGAP"/>
    <property type="match status" value="1"/>
</dbReference>
<keyword evidence="1" id="KW-0343">GTPase activation</keyword>
<dbReference type="GO" id="GO:0007165">
    <property type="term" value="P:signal transduction"/>
    <property type="evidence" value="ECO:0007669"/>
    <property type="project" value="InterPro"/>
</dbReference>
<dbReference type="SUPFAM" id="SSF50729">
    <property type="entry name" value="PH domain-like"/>
    <property type="match status" value="1"/>
</dbReference>
<dbReference type="InterPro" id="IPR008936">
    <property type="entry name" value="Rho_GTPase_activation_prot"/>
</dbReference>
<feature type="region of interest" description="Disordered" evidence="6">
    <location>
        <begin position="825"/>
        <end position="863"/>
    </location>
</feature>
<dbReference type="InterPro" id="IPR000159">
    <property type="entry name" value="RA_dom"/>
</dbReference>
<dbReference type="Pfam" id="PF00788">
    <property type="entry name" value="RA"/>
    <property type="match status" value="1"/>
</dbReference>
<dbReference type="SMART" id="SM00324">
    <property type="entry name" value="RhoGAP"/>
    <property type="match status" value="1"/>
</dbReference>
<dbReference type="AlphaFoldDB" id="A0A3B3SNP6"/>
<dbReference type="InterPro" id="IPR029071">
    <property type="entry name" value="Ubiquitin-like_domsf"/>
</dbReference>
<evidence type="ECO:0000256" key="4">
    <source>
        <dbReference type="ARBA" id="ARBA00070254"/>
    </source>
</evidence>
<evidence type="ECO:0000256" key="6">
    <source>
        <dbReference type="SAM" id="MobiDB-lite"/>
    </source>
</evidence>
<dbReference type="STRING" id="1676925.ENSPKIP00000032342"/>
<evidence type="ECO:0000256" key="1">
    <source>
        <dbReference type="ARBA" id="ARBA00022468"/>
    </source>
</evidence>
<evidence type="ECO:0000259" key="8">
    <source>
        <dbReference type="PROSITE" id="PS50238"/>
    </source>
</evidence>
<evidence type="ECO:0000313" key="10">
    <source>
        <dbReference type="Proteomes" id="UP000261540"/>
    </source>
</evidence>
<dbReference type="OrthoDB" id="9994905at2759"/>
<dbReference type="InterPro" id="IPR047886">
    <property type="entry name" value="ARHGAP20-like_RhoGAP"/>
</dbReference>
<feature type="compositionally biased region" description="Basic and acidic residues" evidence="6">
    <location>
        <begin position="907"/>
        <end position="920"/>
    </location>
</feature>
<dbReference type="InterPro" id="IPR001849">
    <property type="entry name" value="PH_domain"/>
</dbReference>
<feature type="region of interest" description="Disordered" evidence="6">
    <location>
        <begin position="992"/>
        <end position="1018"/>
    </location>
</feature>
<accession>A0A3B3SNP6</accession>
<dbReference type="PANTHER" id="PTHR23179">
    <property type="entry name" value="T-CELL ACTIVATION RHO GTPASE ACTIVATING PROTEIN-RELATED"/>
    <property type="match status" value="1"/>
</dbReference>
<evidence type="ECO:0000256" key="3">
    <source>
        <dbReference type="ARBA" id="ARBA00055252"/>
    </source>
</evidence>
<feature type="compositionally biased region" description="Basic and acidic residues" evidence="6">
    <location>
        <begin position="758"/>
        <end position="768"/>
    </location>
</feature>
<dbReference type="InterPro" id="IPR011993">
    <property type="entry name" value="PH-like_dom_sf"/>
</dbReference>
<dbReference type="CDD" id="cd04402">
    <property type="entry name" value="RhoGAP_ARHGAP20"/>
    <property type="match status" value="1"/>
</dbReference>
<dbReference type="Gene3D" id="1.10.555.10">
    <property type="entry name" value="Rho GTPase activation protein"/>
    <property type="match status" value="1"/>
</dbReference>
<dbReference type="Pfam" id="PF22286">
    <property type="entry name" value="RHG20_PH"/>
    <property type="match status" value="1"/>
</dbReference>
<evidence type="ECO:0000256" key="2">
    <source>
        <dbReference type="ARBA" id="ARBA00022553"/>
    </source>
</evidence>
<feature type="compositionally biased region" description="Polar residues" evidence="6">
    <location>
        <begin position="825"/>
        <end position="835"/>
    </location>
</feature>
<dbReference type="CDD" id="cd17115">
    <property type="entry name" value="RA_RHG20"/>
    <property type="match status" value="1"/>
</dbReference>
<evidence type="ECO:0000256" key="5">
    <source>
        <dbReference type="ARBA" id="ARBA00083374"/>
    </source>
</evidence>
<feature type="region of interest" description="Disordered" evidence="6">
    <location>
        <begin position="564"/>
        <end position="596"/>
    </location>
</feature>
<evidence type="ECO:0000259" key="7">
    <source>
        <dbReference type="PROSITE" id="PS50200"/>
    </source>
</evidence>
<dbReference type="Ensembl" id="ENSPKIT00000013202.1">
    <property type="protein sequence ID" value="ENSPKIP00000032342.1"/>
    <property type="gene ID" value="ENSPKIG00000012452.1"/>
</dbReference>
<reference evidence="9" key="1">
    <citation type="submission" date="2025-08" db="UniProtKB">
        <authorList>
            <consortium name="Ensembl"/>
        </authorList>
    </citation>
    <scope>IDENTIFICATION</scope>
</reference>
<dbReference type="Gene3D" id="2.30.29.30">
    <property type="entry name" value="Pleckstrin-homology domain (PH domain)/Phosphotyrosine-binding domain (PTB)"/>
    <property type="match status" value="1"/>
</dbReference>
<dbReference type="Pfam" id="PF00620">
    <property type="entry name" value="RhoGAP"/>
    <property type="match status" value="1"/>
</dbReference>
<organism evidence="9 10">
    <name type="scientific">Paramormyrops kingsleyae</name>
    <dbReference type="NCBI Taxonomy" id="1676925"/>
    <lineage>
        <taxon>Eukaryota</taxon>
        <taxon>Metazoa</taxon>
        <taxon>Chordata</taxon>
        <taxon>Craniata</taxon>
        <taxon>Vertebrata</taxon>
        <taxon>Euteleostomi</taxon>
        <taxon>Actinopterygii</taxon>
        <taxon>Neopterygii</taxon>
        <taxon>Teleostei</taxon>
        <taxon>Osteoglossocephala</taxon>
        <taxon>Osteoglossomorpha</taxon>
        <taxon>Osteoglossiformes</taxon>
        <taxon>Mormyridae</taxon>
        <taxon>Paramormyrops</taxon>
    </lineage>
</organism>
<dbReference type="InterPro" id="IPR047887">
    <property type="entry name" value="ARHGAP20_PH"/>
</dbReference>
<feature type="compositionally biased region" description="Polar residues" evidence="6">
    <location>
        <begin position="1"/>
        <end position="19"/>
    </location>
</feature>
<dbReference type="SMART" id="SM00233">
    <property type="entry name" value="PH"/>
    <property type="match status" value="1"/>
</dbReference>
<feature type="compositionally biased region" description="Polar residues" evidence="6">
    <location>
        <begin position="572"/>
        <end position="590"/>
    </location>
</feature>
<dbReference type="Proteomes" id="UP000261540">
    <property type="component" value="Unplaced"/>
</dbReference>
<feature type="domain" description="Ras-associating" evidence="7">
    <location>
        <begin position="195"/>
        <end position="314"/>
    </location>
</feature>
<dbReference type="FunFam" id="1.10.555.10:FF:000025">
    <property type="entry name" value="Rho GTPase-activating protein 20"/>
    <property type="match status" value="1"/>
</dbReference>
<feature type="region of interest" description="Disordered" evidence="6">
    <location>
        <begin position="1"/>
        <end position="22"/>
    </location>
</feature>
<dbReference type="GO" id="GO:0005096">
    <property type="term" value="F:GTPase activator activity"/>
    <property type="evidence" value="ECO:0007669"/>
    <property type="project" value="UniProtKB-KW"/>
</dbReference>
<dbReference type="PANTHER" id="PTHR23179:SF28">
    <property type="entry name" value="RHO GTPASE-ACTIVATING PROTEIN 20"/>
    <property type="match status" value="1"/>
</dbReference>
<reference evidence="9" key="2">
    <citation type="submission" date="2025-09" db="UniProtKB">
        <authorList>
            <consortium name="Ensembl"/>
        </authorList>
    </citation>
    <scope>IDENTIFICATION</scope>
</reference>
<dbReference type="PROSITE" id="PS50200">
    <property type="entry name" value="RA"/>
    <property type="match status" value="1"/>
</dbReference>
<dbReference type="SUPFAM" id="SSF48350">
    <property type="entry name" value="GTPase activation domain, GAP"/>
    <property type="match status" value="1"/>
</dbReference>
<feature type="compositionally biased region" description="Polar residues" evidence="6">
    <location>
        <begin position="1009"/>
        <end position="1018"/>
    </location>
</feature>
<evidence type="ECO:0000313" key="9">
    <source>
        <dbReference type="Ensembl" id="ENSPKIP00000032342.1"/>
    </source>
</evidence>
<comment type="function">
    <text evidence="3">GTPase activator for the Rho-type GTPases by converting them to an inactive GDP-bound state.</text>
</comment>